<dbReference type="EMBL" id="LKEA01000010">
    <property type="protein sequence ID" value="ROW06590.1"/>
    <property type="molecule type" value="Genomic_DNA"/>
</dbReference>
<gene>
    <name evidence="1" type="ORF">VMCG_04471</name>
</gene>
<evidence type="ECO:0000313" key="2">
    <source>
        <dbReference type="Proteomes" id="UP000283895"/>
    </source>
</evidence>
<organism evidence="1 2">
    <name type="scientific">Cytospora schulzeri</name>
    <dbReference type="NCBI Taxonomy" id="448051"/>
    <lineage>
        <taxon>Eukaryota</taxon>
        <taxon>Fungi</taxon>
        <taxon>Dikarya</taxon>
        <taxon>Ascomycota</taxon>
        <taxon>Pezizomycotina</taxon>
        <taxon>Sordariomycetes</taxon>
        <taxon>Sordariomycetidae</taxon>
        <taxon>Diaporthales</taxon>
        <taxon>Cytosporaceae</taxon>
        <taxon>Cytospora</taxon>
    </lineage>
</organism>
<reference evidence="1 2" key="1">
    <citation type="submission" date="2015-09" db="EMBL/GenBank/DDBJ databases">
        <title>Host preference determinants of Valsa canker pathogens revealed by comparative genomics.</title>
        <authorList>
            <person name="Yin Z."/>
            <person name="Huang L."/>
        </authorList>
    </citation>
    <scope>NUCLEOTIDE SEQUENCE [LARGE SCALE GENOMIC DNA]</scope>
    <source>
        <strain evidence="1 2">03-1</strain>
    </source>
</reference>
<proteinExistence type="predicted"/>
<protein>
    <submittedName>
        <fullName evidence="1">Uncharacterized protein</fullName>
    </submittedName>
</protein>
<sequence>MLVEVDKRGAMKAWTSTYSDDSTKQSDVEIVRRFLGNTDLYNFINTAISAGNFS</sequence>
<accession>A0A423WSW4</accession>
<name>A0A423WSW4_9PEZI</name>
<keyword evidence="2" id="KW-1185">Reference proteome</keyword>
<dbReference type="AlphaFoldDB" id="A0A423WSW4"/>
<evidence type="ECO:0000313" key="1">
    <source>
        <dbReference type="EMBL" id="ROW06590.1"/>
    </source>
</evidence>
<comment type="caution">
    <text evidence="1">The sequence shown here is derived from an EMBL/GenBank/DDBJ whole genome shotgun (WGS) entry which is preliminary data.</text>
</comment>
<dbReference type="Proteomes" id="UP000283895">
    <property type="component" value="Unassembled WGS sequence"/>
</dbReference>